<protein>
    <recommendedName>
        <fullName evidence="4">Par3/HAL N-terminal domain-containing protein</fullName>
    </recommendedName>
</protein>
<name>A0A7J6KS57_PERCH</name>
<feature type="region of interest" description="Disordered" evidence="1">
    <location>
        <begin position="1"/>
        <end position="25"/>
    </location>
</feature>
<keyword evidence="3" id="KW-1185">Reference proteome</keyword>
<reference evidence="2 3" key="1">
    <citation type="submission" date="2020-04" db="EMBL/GenBank/DDBJ databases">
        <title>Perkinsus chesapeaki whole genome sequence.</title>
        <authorList>
            <person name="Bogema D.R."/>
        </authorList>
    </citation>
    <scope>NUCLEOTIDE SEQUENCE [LARGE SCALE GENOMIC DNA]</scope>
    <source>
        <strain evidence="2">ATCC PRA-425</strain>
    </source>
</reference>
<dbReference type="EMBL" id="JAAPAO010001544">
    <property type="protein sequence ID" value="KAF4649419.1"/>
    <property type="molecule type" value="Genomic_DNA"/>
</dbReference>
<feature type="compositionally biased region" description="Polar residues" evidence="1">
    <location>
        <begin position="1"/>
        <end position="16"/>
    </location>
</feature>
<dbReference type="Gene3D" id="3.10.20.90">
    <property type="entry name" value="Phosphatidylinositol 3-kinase Catalytic Subunit, Chain A, domain 1"/>
    <property type="match status" value="1"/>
</dbReference>
<proteinExistence type="predicted"/>
<evidence type="ECO:0008006" key="4">
    <source>
        <dbReference type="Google" id="ProtNLM"/>
    </source>
</evidence>
<evidence type="ECO:0000313" key="2">
    <source>
        <dbReference type="EMBL" id="KAF4649419.1"/>
    </source>
</evidence>
<dbReference type="OrthoDB" id="284453at2759"/>
<feature type="non-terminal residue" evidence="2">
    <location>
        <position position="1"/>
    </location>
</feature>
<comment type="caution">
    <text evidence="2">The sequence shown here is derived from an EMBL/GenBank/DDBJ whole genome shotgun (WGS) entry which is preliminary data.</text>
</comment>
<dbReference type="AlphaFoldDB" id="A0A7J6KS57"/>
<organism evidence="2 3">
    <name type="scientific">Perkinsus chesapeaki</name>
    <name type="common">Clam parasite</name>
    <name type="synonym">Perkinsus andrewsi</name>
    <dbReference type="NCBI Taxonomy" id="330153"/>
    <lineage>
        <taxon>Eukaryota</taxon>
        <taxon>Sar</taxon>
        <taxon>Alveolata</taxon>
        <taxon>Perkinsozoa</taxon>
        <taxon>Perkinsea</taxon>
        <taxon>Perkinsida</taxon>
        <taxon>Perkinsidae</taxon>
        <taxon>Perkinsus</taxon>
    </lineage>
</organism>
<accession>A0A7J6KS57</accession>
<sequence length="115" mass="12882">MSVTNVDDSVAATTADCTPAESPRTKTSKEECNMRLLVHVRDRSFVIRCGAGEQHVRWLANVGIARYCPVYSKRGSSVRLGTPSGVRFENGRYLDMTGKICEQLENDDEIWVELE</sequence>
<evidence type="ECO:0000256" key="1">
    <source>
        <dbReference type="SAM" id="MobiDB-lite"/>
    </source>
</evidence>
<evidence type="ECO:0000313" key="3">
    <source>
        <dbReference type="Proteomes" id="UP000591131"/>
    </source>
</evidence>
<dbReference type="Proteomes" id="UP000591131">
    <property type="component" value="Unassembled WGS sequence"/>
</dbReference>
<gene>
    <name evidence="2" type="ORF">FOL47_002100</name>
</gene>